<evidence type="ECO:0000313" key="8">
    <source>
        <dbReference type="Proteomes" id="UP000001953"/>
    </source>
</evidence>
<dbReference type="SUPFAM" id="SSF49503">
    <property type="entry name" value="Cupredoxins"/>
    <property type="match status" value="2"/>
</dbReference>
<keyword evidence="8" id="KW-1185">Reference proteome</keyword>
<keyword evidence="3" id="KW-0186">Copper</keyword>
<dbReference type="STRING" id="323097.Nham_3284"/>
<dbReference type="PANTHER" id="PTHR11709">
    <property type="entry name" value="MULTI-COPPER OXIDASE"/>
    <property type="match status" value="1"/>
</dbReference>
<gene>
    <name evidence="7" type="ordered locus">Nham_3284</name>
</gene>
<keyword evidence="4" id="KW-0732">Signal</keyword>
<dbReference type="GO" id="GO:0005507">
    <property type="term" value="F:copper ion binding"/>
    <property type="evidence" value="ECO:0007669"/>
    <property type="project" value="InterPro"/>
</dbReference>
<dbReference type="RefSeq" id="WP_011511672.1">
    <property type="nucleotide sequence ID" value="NC_007964.1"/>
</dbReference>
<reference evidence="7 8" key="1">
    <citation type="submission" date="2006-03" db="EMBL/GenBank/DDBJ databases">
        <title>Complete sequence of chromosome of Nitrobacter hamburgensis X14.</title>
        <authorList>
            <consortium name="US DOE Joint Genome Institute"/>
            <person name="Copeland A."/>
            <person name="Lucas S."/>
            <person name="Lapidus A."/>
            <person name="Barry K."/>
            <person name="Detter J.C."/>
            <person name="Glavina del Rio T."/>
            <person name="Hammon N."/>
            <person name="Israni S."/>
            <person name="Dalin E."/>
            <person name="Tice H."/>
            <person name="Pitluck S."/>
            <person name="Chain P."/>
            <person name="Malfatti S."/>
            <person name="Shin M."/>
            <person name="Vergez L."/>
            <person name="Schmutz J."/>
            <person name="Larimer F."/>
            <person name="Land M."/>
            <person name="Hauser L."/>
            <person name="Kyrpides N."/>
            <person name="Ivanova N."/>
            <person name="Ward B."/>
            <person name="Arp D."/>
            <person name="Klotz M."/>
            <person name="Stein L."/>
            <person name="O'Mullan G."/>
            <person name="Starkenburg S."/>
            <person name="Sayavedra L."/>
            <person name="Poret-Peterson A.T."/>
            <person name="Gentry M.E."/>
            <person name="Bruce D."/>
            <person name="Richardson P."/>
        </authorList>
    </citation>
    <scope>NUCLEOTIDE SEQUENCE [LARGE SCALE GENOMIC DNA]</scope>
    <source>
        <strain evidence="8">DSM 10229 / NCIMB 13809 / X14</strain>
    </source>
</reference>
<dbReference type="GO" id="GO:0016491">
    <property type="term" value="F:oxidoreductase activity"/>
    <property type="evidence" value="ECO:0007669"/>
    <property type="project" value="UniProtKB-KW"/>
</dbReference>
<dbReference type="AlphaFoldDB" id="Q1QIC9"/>
<keyword evidence="2" id="KW-0560">Oxidoreductase</keyword>
<dbReference type="InterPro" id="IPR011707">
    <property type="entry name" value="Cu-oxidase-like_N"/>
</dbReference>
<organism evidence="7 8">
    <name type="scientific">Nitrobacter hamburgensis (strain DSM 10229 / NCIMB 13809 / X14)</name>
    <dbReference type="NCBI Taxonomy" id="323097"/>
    <lineage>
        <taxon>Bacteria</taxon>
        <taxon>Pseudomonadati</taxon>
        <taxon>Pseudomonadota</taxon>
        <taxon>Alphaproteobacteria</taxon>
        <taxon>Hyphomicrobiales</taxon>
        <taxon>Nitrobacteraceae</taxon>
        <taxon>Nitrobacter</taxon>
    </lineage>
</organism>
<dbReference type="EMBL" id="CP000319">
    <property type="protein sequence ID" value="ABE64018.1"/>
    <property type="molecule type" value="Genomic_DNA"/>
</dbReference>
<evidence type="ECO:0000259" key="6">
    <source>
        <dbReference type="Pfam" id="PF07732"/>
    </source>
</evidence>
<dbReference type="Gene3D" id="2.60.40.420">
    <property type="entry name" value="Cupredoxins - blue copper proteins"/>
    <property type="match status" value="2"/>
</dbReference>
<protein>
    <submittedName>
        <fullName evidence="7">Multicopper oxidase, type 3</fullName>
    </submittedName>
</protein>
<dbReference type="Proteomes" id="UP000001953">
    <property type="component" value="Chromosome"/>
</dbReference>
<dbReference type="eggNOG" id="COG2132">
    <property type="taxonomic scope" value="Bacteria"/>
</dbReference>
<feature type="chain" id="PRO_5004195699" evidence="4">
    <location>
        <begin position="27"/>
        <end position="358"/>
    </location>
</feature>
<dbReference type="CDD" id="cd04202">
    <property type="entry name" value="CuRO_D2_2dMcoN_like"/>
    <property type="match status" value="1"/>
</dbReference>
<sequence length="358" mass="40355">MHVIPMILQRCALRAPLVASIFAASAALCVASPPTASAETRHFSMTVEDTILKLVDKQTFHTFSFNNQTPGPLIHVQEGDDVEIEVENNTTLPHTIHWHGMFQRGTWKNDGVPDTTQPAIPPGETFTYRFKAEPSGTMWYHCHVNVNEHVAMRGMWGPLIVDPKDPPPVEKEVTKDYIMMFSSWSSAWAKKPGYGGIPGDVQDFFTINGKAYPDTQPLRIKEGDVVRIRLIGAGDEMHSVHIHGHDFEVYAKDGRPLANPYLADTILFGPGERYDLILRADNPGIWMVHDHIDRHTVNGTSPMGGMMTTIEYEEIPVKEQAFYKWKNKEFVPDFYYEESMKKPFGMYESPALKGDPAP</sequence>
<name>Q1QIC9_NITHX</name>
<evidence type="ECO:0000256" key="2">
    <source>
        <dbReference type="ARBA" id="ARBA00023002"/>
    </source>
</evidence>
<evidence type="ECO:0000259" key="5">
    <source>
        <dbReference type="Pfam" id="PF07731"/>
    </source>
</evidence>
<dbReference type="OrthoDB" id="9757546at2"/>
<keyword evidence="1" id="KW-0479">Metal-binding</keyword>
<accession>Q1QIC9</accession>
<evidence type="ECO:0000256" key="4">
    <source>
        <dbReference type="SAM" id="SignalP"/>
    </source>
</evidence>
<evidence type="ECO:0000313" key="7">
    <source>
        <dbReference type="EMBL" id="ABE64018.1"/>
    </source>
</evidence>
<dbReference type="InterPro" id="IPR011706">
    <property type="entry name" value="Cu-oxidase_C"/>
</dbReference>
<dbReference type="Pfam" id="PF07732">
    <property type="entry name" value="Cu-oxidase_3"/>
    <property type="match status" value="1"/>
</dbReference>
<dbReference type="CDD" id="cd13859">
    <property type="entry name" value="CuRO_D1_2dMcoN_like"/>
    <property type="match status" value="1"/>
</dbReference>
<proteinExistence type="predicted"/>
<dbReference type="PANTHER" id="PTHR11709:SF394">
    <property type="entry name" value="FI03373P-RELATED"/>
    <property type="match status" value="1"/>
</dbReference>
<feature type="signal peptide" evidence="4">
    <location>
        <begin position="1"/>
        <end position="26"/>
    </location>
</feature>
<evidence type="ECO:0000256" key="3">
    <source>
        <dbReference type="ARBA" id="ARBA00023008"/>
    </source>
</evidence>
<feature type="domain" description="Plastocyanin-like" evidence="6">
    <location>
        <begin position="54"/>
        <end position="164"/>
    </location>
</feature>
<evidence type="ECO:0000256" key="1">
    <source>
        <dbReference type="ARBA" id="ARBA00022723"/>
    </source>
</evidence>
<dbReference type="InterPro" id="IPR045087">
    <property type="entry name" value="Cu-oxidase_fam"/>
</dbReference>
<dbReference type="InterPro" id="IPR008972">
    <property type="entry name" value="Cupredoxin"/>
</dbReference>
<dbReference type="HOGENOM" id="CLU_064932_1_0_5"/>
<dbReference type="KEGG" id="nha:Nham_3284"/>
<feature type="domain" description="Plastocyanin-like" evidence="5">
    <location>
        <begin position="201"/>
        <end position="300"/>
    </location>
</feature>
<dbReference type="Pfam" id="PF07731">
    <property type="entry name" value="Cu-oxidase_2"/>
    <property type="match status" value="1"/>
</dbReference>